<keyword evidence="2" id="KW-1185">Reference proteome</keyword>
<sequence>MKLDKISTVFASICMVGLSVYFLNSGNLTDLTSNNFSIAVHRVNSGYGYTISEGAHLLIKQDFIPAIQNEIPFPNYDIARSSARLVVKKITRGQQPALTLEELQEIGLDLNRNETGITSGLPIQSLCP</sequence>
<proteinExistence type="predicted"/>
<evidence type="ECO:0008006" key="3">
    <source>
        <dbReference type="Google" id="ProtNLM"/>
    </source>
</evidence>
<comment type="caution">
    <text evidence="1">The sequence shown here is derived from an EMBL/GenBank/DDBJ whole genome shotgun (WGS) entry which is preliminary data.</text>
</comment>
<name>A0A2N0TSB6_9FLAO</name>
<dbReference type="RefSeq" id="WP_079712216.1">
    <property type="nucleotide sequence ID" value="NZ_FUZC01000003.1"/>
</dbReference>
<dbReference type="STRING" id="447422.SAMN05660903_01086"/>
<protein>
    <recommendedName>
        <fullName evidence="3">DUF4907 domain-containing protein</fullName>
    </recommendedName>
</protein>
<reference evidence="1 2" key="1">
    <citation type="submission" date="2015-10" db="EMBL/GenBank/DDBJ databases">
        <title>Draft genome sequence of Salegentibacter salinarum KCTC 12975.</title>
        <authorList>
            <person name="Lin W."/>
            <person name="Zheng Q."/>
        </authorList>
    </citation>
    <scope>NUCLEOTIDE SEQUENCE [LARGE SCALE GENOMIC DNA]</scope>
    <source>
        <strain evidence="1 2">KCTC 12975</strain>
    </source>
</reference>
<dbReference type="OrthoDB" id="674043at2"/>
<gene>
    <name evidence="1" type="ORF">APR41_05305</name>
</gene>
<dbReference type="EMBL" id="LKTS01000034">
    <property type="protein sequence ID" value="PKD17629.1"/>
    <property type="molecule type" value="Genomic_DNA"/>
</dbReference>
<organism evidence="1 2">
    <name type="scientific">Salegentibacter salinarum</name>
    <dbReference type="NCBI Taxonomy" id="447422"/>
    <lineage>
        <taxon>Bacteria</taxon>
        <taxon>Pseudomonadati</taxon>
        <taxon>Bacteroidota</taxon>
        <taxon>Flavobacteriia</taxon>
        <taxon>Flavobacteriales</taxon>
        <taxon>Flavobacteriaceae</taxon>
        <taxon>Salegentibacter</taxon>
    </lineage>
</organism>
<dbReference type="InterPro" id="IPR032593">
    <property type="entry name" value="DUF4907"/>
</dbReference>
<evidence type="ECO:0000313" key="1">
    <source>
        <dbReference type="EMBL" id="PKD17629.1"/>
    </source>
</evidence>
<evidence type="ECO:0000313" key="2">
    <source>
        <dbReference type="Proteomes" id="UP000232673"/>
    </source>
</evidence>
<accession>A0A2N0TSB6</accession>
<dbReference type="AlphaFoldDB" id="A0A2N0TSB6"/>
<dbReference type="Proteomes" id="UP000232673">
    <property type="component" value="Unassembled WGS sequence"/>
</dbReference>
<dbReference type="Pfam" id="PF16250">
    <property type="entry name" value="DUF4907"/>
    <property type="match status" value="1"/>
</dbReference>